<evidence type="ECO:0000256" key="7">
    <source>
        <dbReference type="SAM" id="Phobius"/>
    </source>
</evidence>
<dbReference type="InterPro" id="IPR006685">
    <property type="entry name" value="MscS_channel_2nd"/>
</dbReference>
<dbReference type="SUPFAM" id="SSF82689">
    <property type="entry name" value="Mechanosensitive channel protein MscS (YggB), C-terminal domain"/>
    <property type="match status" value="1"/>
</dbReference>
<comment type="subcellular location">
    <subcellularLocation>
        <location evidence="1">Cell membrane</location>
        <topology evidence="1">Multi-pass membrane protein</topology>
    </subcellularLocation>
</comment>
<gene>
    <name evidence="11" type="ORF">M23134_04099</name>
</gene>
<feature type="domain" description="Mechanosensitive ion channel MscS" evidence="8">
    <location>
        <begin position="190"/>
        <end position="256"/>
    </location>
</feature>
<accession>A1ZDV8</accession>
<dbReference type="PANTHER" id="PTHR30221">
    <property type="entry name" value="SMALL-CONDUCTANCE MECHANOSENSITIVE CHANNEL"/>
    <property type="match status" value="1"/>
</dbReference>
<dbReference type="GO" id="GO:0005886">
    <property type="term" value="C:plasma membrane"/>
    <property type="evidence" value="ECO:0007669"/>
    <property type="project" value="UniProtKB-SubCell"/>
</dbReference>
<keyword evidence="12" id="KW-1185">Reference proteome</keyword>
<organism evidence="11 12">
    <name type="scientific">Microscilla marina ATCC 23134</name>
    <dbReference type="NCBI Taxonomy" id="313606"/>
    <lineage>
        <taxon>Bacteria</taxon>
        <taxon>Pseudomonadati</taxon>
        <taxon>Bacteroidota</taxon>
        <taxon>Cytophagia</taxon>
        <taxon>Cytophagales</taxon>
        <taxon>Microscillaceae</taxon>
        <taxon>Microscilla</taxon>
    </lineage>
</organism>
<evidence type="ECO:0000256" key="3">
    <source>
        <dbReference type="ARBA" id="ARBA00022475"/>
    </source>
</evidence>
<keyword evidence="4 7" id="KW-0812">Transmembrane</keyword>
<feature type="transmembrane region" description="Helical" evidence="7">
    <location>
        <begin position="172"/>
        <end position="191"/>
    </location>
</feature>
<evidence type="ECO:0000256" key="6">
    <source>
        <dbReference type="ARBA" id="ARBA00023136"/>
    </source>
</evidence>
<dbReference type="Proteomes" id="UP000004095">
    <property type="component" value="Unassembled WGS sequence"/>
</dbReference>
<dbReference type="SUPFAM" id="SSF82861">
    <property type="entry name" value="Mechanosensitive channel protein MscS (YggB), transmembrane region"/>
    <property type="match status" value="1"/>
</dbReference>
<keyword evidence="5 7" id="KW-1133">Transmembrane helix</keyword>
<dbReference type="InterPro" id="IPR049278">
    <property type="entry name" value="MS_channel_C"/>
</dbReference>
<evidence type="ECO:0000313" key="12">
    <source>
        <dbReference type="Proteomes" id="UP000004095"/>
    </source>
</evidence>
<feature type="domain" description="Mechanosensitive ion channel transmembrane helices 2/3" evidence="10">
    <location>
        <begin position="147"/>
        <end position="188"/>
    </location>
</feature>
<comment type="similarity">
    <text evidence="2">Belongs to the MscS (TC 1.A.23) family.</text>
</comment>
<comment type="caution">
    <text evidence="11">The sequence shown here is derived from an EMBL/GenBank/DDBJ whole genome shotgun (WGS) entry which is preliminary data.</text>
</comment>
<evidence type="ECO:0000256" key="2">
    <source>
        <dbReference type="ARBA" id="ARBA00008017"/>
    </source>
</evidence>
<feature type="domain" description="Mechanosensitive ion channel MscS C-terminal" evidence="9">
    <location>
        <begin position="264"/>
        <end position="349"/>
    </location>
</feature>
<evidence type="ECO:0000256" key="4">
    <source>
        <dbReference type="ARBA" id="ARBA00022692"/>
    </source>
</evidence>
<dbReference type="SUPFAM" id="SSF50182">
    <property type="entry name" value="Sm-like ribonucleoproteins"/>
    <property type="match status" value="1"/>
</dbReference>
<dbReference type="InterPro" id="IPR023408">
    <property type="entry name" value="MscS_beta-dom_sf"/>
</dbReference>
<name>A1ZDV8_MICM2</name>
<evidence type="ECO:0000259" key="10">
    <source>
        <dbReference type="Pfam" id="PF21088"/>
    </source>
</evidence>
<dbReference type="EMBL" id="AAWS01000003">
    <property type="protein sequence ID" value="EAY31266.1"/>
    <property type="molecule type" value="Genomic_DNA"/>
</dbReference>
<dbReference type="Pfam" id="PF00924">
    <property type="entry name" value="MS_channel_2nd"/>
    <property type="match status" value="1"/>
</dbReference>
<dbReference type="Gene3D" id="3.30.70.100">
    <property type="match status" value="1"/>
</dbReference>
<feature type="transmembrane region" description="Helical" evidence="7">
    <location>
        <begin position="20"/>
        <end position="42"/>
    </location>
</feature>
<dbReference type="InterPro" id="IPR010920">
    <property type="entry name" value="LSM_dom_sf"/>
</dbReference>
<keyword evidence="3" id="KW-1003">Cell membrane</keyword>
<dbReference type="RefSeq" id="WP_002693819.1">
    <property type="nucleotide sequence ID" value="NZ_AAWS01000003.1"/>
</dbReference>
<evidence type="ECO:0000259" key="8">
    <source>
        <dbReference type="Pfam" id="PF00924"/>
    </source>
</evidence>
<proteinExistence type="inferred from homology"/>
<evidence type="ECO:0000256" key="5">
    <source>
        <dbReference type="ARBA" id="ARBA00022989"/>
    </source>
</evidence>
<dbReference type="OrthoDB" id="9809206at2"/>
<dbReference type="AlphaFoldDB" id="A1ZDV8"/>
<dbReference type="Pfam" id="PF21082">
    <property type="entry name" value="MS_channel_3rd"/>
    <property type="match status" value="1"/>
</dbReference>
<dbReference type="GO" id="GO:0008381">
    <property type="term" value="F:mechanosensitive monoatomic ion channel activity"/>
    <property type="evidence" value="ECO:0007669"/>
    <property type="project" value="InterPro"/>
</dbReference>
<dbReference type="InterPro" id="IPR011014">
    <property type="entry name" value="MscS_channel_TM-2"/>
</dbReference>
<feature type="transmembrane region" description="Helical" evidence="7">
    <location>
        <begin position="63"/>
        <end position="85"/>
    </location>
</feature>
<keyword evidence="6 7" id="KW-0472">Membrane</keyword>
<protein>
    <submittedName>
        <fullName evidence="11">Mechanosensitive (MS) ion channel</fullName>
    </submittedName>
</protein>
<evidence type="ECO:0000313" key="11">
    <source>
        <dbReference type="EMBL" id="EAY31266.1"/>
    </source>
</evidence>
<feature type="transmembrane region" description="Helical" evidence="7">
    <location>
        <begin position="97"/>
        <end position="118"/>
    </location>
</feature>
<feature type="transmembrane region" description="Helical" evidence="7">
    <location>
        <begin position="148"/>
        <end position="166"/>
    </location>
</feature>
<dbReference type="InterPro" id="IPR045275">
    <property type="entry name" value="MscS_archaea/bacteria_type"/>
</dbReference>
<dbReference type="Gene3D" id="1.10.287.1260">
    <property type="match status" value="1"/>
</dbReference>
<dbReference type="Pfam" id="PF21088">
    <property type="entry name" value="MS_channel_1st"/>
    <property type="match status" value="1"/>
</dbReference>
<evidence type="ECO:0000256" key="1">
    <source>
        <dbReference type="ARBA" id="ARBA00004651"/>
    </source>
</evidence>
<dbReference type="eggNOG" id="COG0668">
    <property type="taxonomic scope" value="Bacteria"/>
</dbReference>
<sequence>MMILNSTFDKIINSRFLGSSVLQYTVFLTYLLGGILLGRLLYFFLKKYARRVTAKTKSTIDDMIVDLIEEPLVAIVVVIGFYFGYHQLHLPSKVYNFFTHTTNSLFTIAIAWFVISLVDRVLSGYKRSSYLEEKNELYDHVLPLSRKIIRFTLILVTAIIIVNNFGYNVTSLVASLGIGGLAVALAAQEVLKNIFGGVTIITDRPFKLGDYVSINDFEGTIEEIGLRSIRLKTYEGYYVTMPNHLITETSIKNYNRYKVTRLIFTIGLTYGMTDRQIITAKKLVEEALNQTKRVVKNTYEIEFINFNDFSLDLYIACDVACNIPPLRRKVRDSINMKIKQTFDKEGIEIAFPTQTVEWKRSN</sequence>
<reference evidence="11 12" key="1">
    <citation type="submission" date="2007-01" db="EMBL/GenBank/DDBJ databases">
        <authorList>
            <person name="Haygood M."/>
            <person name="Podell S."/>
            <person name="Anderson C."/>
            <person name="Hopkinson B."/>
            <person name="Roe K."/>
            <person name="Barbeau K."/>
            <person name="Gaasterland T."/>
            <person name="Ferriera S."/>
            <person name="Johnson J."/>
            <person name="Kravitz S."/>
            <person name="Beeson K."/>
            <person name="Sutton G."/>
            <person name="Rogers Y.-H."/>
            <person name="Friedman R."/>
            <person name="Frazier M."/>
            <person name="Venter J.C."/>
        </authorList>
    </citation>
    <scope>NUCLEOTIDE SEQUENCE [LARGE SCALE GENOMIC DNA]</scope>
    <source>
        <strain evidence="11 12">ATCC 23134</strain>
    </source>
</reference>
<dbReference type="PANTHER" id="PTHR30221:SF1">
    <property type="entry name" value="SMALL-CONDUCTANCE MECHANOSENSITIVE CHANNEL"/>
    <property type="match status" value="1"/>
</dbReference>
<dbReference type="InterPro" id="IPR011066">
    <property type="entry name" value="MscS_channel_C_sf"/>
</dbReference>
<dbReference type="InterPro" id="IPR049142">
    <property type="entry name" value="MS_channel_1st"/>
</dbReference>
<evidence type="ECO:0000259" key="9">
    <source>
        <dbReference type="Pfam" id="PF21082"/>
    </source>
</evidence>
<dbReference type="Gene3D" id="2.30.30.60">
    <property type="match status" value="1"/>
</dbReference>